<reference evidence="3 4" key="1">
    <citation type="submission" date="2018-12" db="EMBL/GenBank/DDBJ databases">
        <title>bacterium Hansschlegelia zhihuaiae S113.</title>
        <authorList>
            <person name="He J."/>
        </authorList>
    </citation>
    <scope>NUCLEOTIDE SEQUENCE [LARGE SCALE GENOMIC DNA]</scope>
    <source>
        <strain evidence="3 4">S 113</strain>
    </source>
</reference>
<evidence type="ECO:0000256" key="1">
    <source>
        <dbReference type="ARBA" id="ARBA00022801"/>
    </source>
</evidence>
<comment type="caution">
    <text evidence="3">The sequence shown here is derived from an EMBL/GenBank/DDBJ whole genome shotgun (WGS) entry which is preliminary data.</text>
</comment>
<gene>
    <name evidence="3" type="ORF">EK403_17690</name>
</gene>
<proteinExistence type="predicted"/>
<keyword evidence="4" id="KW-1185">Reference proteome</keyword>
<dbReference type="PANTHER" id="PTHR47572">
    <property type="entry name" value="LIPOPROTEIN-RELATED"/>
    <property type="match status" value="1"/>
</dbReference>
<dbReference type="AlphaFoldDB" id="A0A4Q0M9V5"/>
<evidence type="ECO:0000313" key="3">
    <source>
        <dbReference type="EMBL" id="RXF69998.1"/>
    </source>
</evidence>
<dbReference type="PANTHER" id="PTHR47572:SF4">
    <property type="entry name" value="LACTONASE DRP35"/>
    <property type="match status" value="1"/>
</dbReference>
<dbReference type="InterPro" id="IPR013658">
    <property type="entry name" value="SGL"/>
</dbReference>
<sequence>MLQTAVADEWFKVADVGVPLEGPAFDRIGDLIFADAGSGRILRVTAERRLTTVVPENALGLGGLAVHKDGRIYAAGAGDFRRGSIVSVAADGSDMATVVSLDAGYVPNDLVFDRLGGFYFTDFRGSSTDPKGGVYYVAPDRKTVVPVVPNLAMANGVALSPDGRTLWVTEFSRNLLHRIELADATTPTPFGTAVAYHFVGPAPDSMRVDGDGNVYVAMYGQGRVLAFNPQGIPIGQVLLPGREEGHNLRSTSMAIRTGSDELFIVTNDGDGGRGSTIFRSKAFAKAATLYSHR</sequence>
<organism evidence="3 4">
    <name type="scientific">Hansschlegelia zhihuaiae</name>
    <dbReference type="NCBI Taxonomy" id="405005"/>
    <lineage>
        <taxon>Bacteria</taxon>
        <taxon>Pseudomonadati</taxon>
        <taxon>Pseudomonadota</taxon>
        <taxon>Alphaproteobacteria</taxon>
        <taxon>Hyphomicrobiales</taxon>
        <taxon>Methylopilaceae</taxon>
        <taxon>Hansschlegelia</taxon>
    </lineage>
</organism>
<dbReference type="Proteomes" id="UP000289708">
    <property type="component" value="Unassembled WGS sequence"/>
</dbReference>
<dbReference type="Gene3D" id="2.120.10.30">
    <property type="entry name" value="TolB, C-terminal domain"/>
    <property type="match status" value="1"/>
</dbReference>
<accession>A0A4Q0M9V5</accession>
<dbReference type="SUPFAM" id="SSF63829">
    <property type="entry name" value="Calcium-dependent phosphotriesterase"/>
    <property type="match status" value="1"/>
</dbReference>
<dbReference type="InterPro" id="IPR051262">
    <property type="entry name" value="SMP-30/CGR1_Lactonase"/>
</dbReference>
<protein>
    <submittedName>
        <fullName evidence="3">SMP-30/gluconolactonase/LRE family protein</fullName>
    </submittedName>
</protein>
<keyword evidence="1" id="KW-0378">Hydrolase</keyword>
<evidence type="ECO:0000313" key="4">
    <source>
        <dbReference type="Proteomes" id="UP000289708"/>
    </source>
</evidence>
<dbReference type="OrthoDB" id="30052at2"/>
<dbReference type="Pfam" id="PF08450">
    <property type="entry name" value="SGL"/>
    <property type="match status" value="1"/>
</dbReference>
<name>A0A4Q0M9V5_9HYPH</name>
<feature type="domain" description="SMP-30/Gluconolactonase/LRE-like region" evidence="2">
    <location>
        <begin position="21"/>
        <end position="242"/>
    </location>
</feature>
<dbReference type="InterPro" id="IPR011042">
    <property type="entry name" value="6-blade_b-propeller_TolB-like"/>
</dbReference>
<dbReference type="EMBL" id="RYFI01000019">
    <property type="protein sequence ID" value="RXF69998.1"/>
    <property type="molecule type" value="Genomic_DNA"/>
</dbReference>
<dbReference type="GO" id="GO:0016787">
    <property type="term" value="F:hydrolase activity"/>
    <property type="evidence" value="ECO:0007669"/>
    <property type="project" value="UniProtKB-KW"/>
</dbReference>
<evidence type="ECO:0000259" key="2">
    <source>
        <dbReference type="Pfam" id="PF08450"/>
    </source>
</evidence>